<evidence type="ECO:0000256" key="16">
    <source>
        <dbReference type="RuleBase" id="RU004171"/>
    </source>
</evidence>
<evidence type="ECO:0000256" key="3">
    <source>
        <dbReference type="ARBA" id="ARBA00006753"/>
    </source>
</evidence>
<dbReference type="Pfam" id="PF03447">
    <property type="entry name" value="NAD_binding_3"/>
    <property type="match status" value="1"/>
</dbReference>
<evidence type="ECO:0000256" key="5">
    <source>
        <dbReference type="ARBA" id="ARBA00013376"/>
    </source>
</evidence>
<dbReference type="SUPFAM" id="SSF55347">
    <property type="entry name" value="Glyceraldehyde-3-phosphate dehydrogenase-like, C-terminal domain"/>
    <property type="match status" value="1"/>
</dbReference>
<evidence type="ECO:0000256" key="11">
    <source>
        <dbReference type="ARBA" id="ARBA00048841"/>
    </source>
</evidence>
<evidence type="ECO:0000256" key="8">
    <source>
        <dbReference type="ARBA" id="ARBA00023002"/>
    </source>
</evidence>
<dbReference type="AlphaFoldDB" id="A0A6A8MCH5"/>
<evidence type="ECO:0000256" key="7">
    <source>
        <dbReference type="ARBA" id="ARBA00022697"/>
    </source>
</evidence>
<evidence type="ECO:0000256" key="12">
    <source>
        <dbReference type="PIRNR" id="PIRNR036497"/>
    </source>
</evidence>
<dbReference type="NCBIfam" id="NF004976">
    <property type="entry name" value="PRK06349.1"/>
    <property type="match status" value="1"/>
</dbReference>
<dbReference type="InterPro" id="IPR022697">
    <property type="entry name" value="HDH_short"/>
</dbReference>
<dbReference type="InterPro" id="IPR005106">
    <property type="entry name" value="Asp/hSer_DH_NAD-bd"/>
</dbReference>
<protein>
    <recommendedName>
        <fullName evidence="5 12">Homoserine dehydrogenase</fullName>
        <shortName evidence="12">HDH</shortName>
        <ecNumber evidence="4 12">1.1.1.3</ecNumber>
    </recommendedName>
</protein>
<evidence type="ECO:0000313" key="19">
    <source>
        <dbReference type="EMBL" id="MST86422.1"/>
    </source>
</evidence>
<feature type="domain" description="Aspartate/homoserine dehydrogenase NAD-binding" evidence="18">
    <location>
        <begin position="7"/>
        <end position="118"/>
    </location>
</feature>
<keyword evidence="6 12" id="KW-0028">Amino-acid biosynthesis</keyword>
<dbReference type="PANTHER" id="PTHR43331:SF1">
    <property type="entry name" value="HOMOSERINE DEHYDROGENASE"/>
    <property type="match status" value="1"/>
</dbReference>
<feature type="active site" description="Proton donor" evidence="13">
    <location>
        <position position="194"/>
    </location>
</feature>
<keyword evidence="10 12" id="KW-0486">Methionine biosynthesis</keyword>
<dbReference type="EMBL" id="VUMX01000003">
    <property type="protein sequence ID" value="MST86422.1"/>
    <property type="molecule type" value="Genomic_DNA"/>
</dbReference>
<comment type="pathway">
    <text evidence="1 15">Amino-acid biosynthesis; L-threonine biosynthesis; L-threonine from L-aspartate: step 3/5.</text>
</comment>
<evidence type="ECO:0000256" key="1">
    <source>
        <dbReference type="ARBA" id="ARBA00005056"/>
    </source>
</evidence>
<feature type="binding site" evidence="14">
    <location>
        <position position="94"/>
    </location>
    <ligand>
        <name>NADPH</name>
        <dbReference type="ChEBI" id="CHEBI:57783"/>
    </ligand>
</feature>
<dbReference type="Gene3D" id="3.40.50.720">
    <property type="entry name" value="NAD(P)-binding Rossmann-like Domain"/>
    <property type="match status" value="1"/>
</dbReference>
<dbReference type="InterPro" id="IPR036291">
    <property type="entry name" value="NAD(P)-bd_dom_sf"/>
</dbReference>
<dbReference type="GO" id="GO:0050661">
    <property type="term" value="F:NADP binding"/>
    <property type="evidence" value="ECO:0007669"/>
    <property type="project" value="InterPro"/>
</dbReference>
<proteinExistence type="inferred from homology"/>
<sequence>MKVALLGFGVVGSGVAKIVDGAENDEMGDISIKKILVHTPAKMRQDPRCVVDINEILDDPEIDVVCECIGGLEPAHTYVKEALERGKSCITSNKKMIASFASELFPLAQEKGVALAYESSVGGGIPWIANIERIRRLEEVKSFRGIFNGTTNYILSAMDQEGSDFAECLQKAQELGYAEADPSDDIDGFDVRYKVALSCLAAFRRYVKPEDIITWGVRRISKQDFIWAKDHKLSIKLVGQARENKGGLSAYVLPLMFRNDHLLSNVSANFNALELDSANLGTAAFVGQGAGSLPTAHALVQDILDVNEGRRLDMSQAKPAELKDPEAASYYLRTKQGEFFDQAGVIKEQVGKDAYVTKPLPLSRINDLAKQAGDDGLFLAEVEL</sequence>
<dbReference type="RefSeq" id="WP_154547180.1">
    <property type="nucleotide sequence ID" value="NZ_VUMX01000003.1"/>
</dbReference>
<dbReference type="OrthoDB" id="9808167at2"/>
<dbReference type="GO" id="GO:0009088">
    <property type="term" value="P:threonine biosynthetic process"/>
    <property type="evidence" value="ECO:0007669"/>
    <property type="project" value="UniProtKB-UniPathway"/>
</dbReference>
<dbReference type="PIRSF" id="PIRSF036497">
    <property type="entry name" value="HDH_short"/>
    <property type="match status" value="1"/>
</dbReference>
<dbReference type="InterPro" id="IPR019811">
    <property type="entry name" value="HDH_CS"/>
</dbReference>
<dbReference type="UniPathway" id="UPA00051">
    <property type="reaction ID" value="UER00465"/>
</dbReference>
<dbReference type="EC" id="1.1.1.3" evidence="4 12"/>
<evidence type="ECO:0000256" key="13">
    <source>
        <dbReference type="PIRSR" id="PIRSR036497-1"/>
    </source>
</evidence>
<accession>A0A6A8MCH5</accession>
<dbReference type="GO" id="GO:0009086">
    <property type="term" value="P:methionine biosynthetic process"/>
    <property type="evidence" value="ECO:0007669"/>
    <property type="project" value="UniProtKB-KW"/>
</dbReference>
<gene>
    <name evidence="19" type="ORF">FYJ62_01840</name>
</gene>
<evidence type="ECO:0000256" key="10">
    <source>
        <dbReference type="ARBA" id="ARBA00023167"/>
    </source>
</evidence>
<dbReference type="SUPFAM" id="SSF51735">
    <property type="entry name" value="NAD(P)-binding Rossmann-fold domains"/>
    <property type="match status" value="1"/>
</dbReference>
<name>A0A6A8MCH5_9LACO</name>
<reference evidence="19 20" key="1">
    <citation type="submission" date="2019-08" db="EMBL/GenBank/DDBJ databases">
        <title>In-depth cultivation of the pig gut microbiome towards novel bacterial diversity and tailored functional studies.</title>
        <authorList>
            <person name="Wylensek D."/>
            <person name="Hitch T.C.A."/>
            <person name="Clavel T."/>
        </authorList>
    </citation>
    <scope>NUCLEOTIDE SEQUENCE [LARGE SCALE GENOMIC DNA]</scope>
    <source>
        <strain evidence="19 20">Bifido-178-WT-2B</strain>
    </source>
</reference>
<evidence type="ECO:0000256" key="6">
    <source>
        <dbReference type="ARBA" id="ARBA00022605"/>
    </source>
</evidence>
<evidence type="ECO:0000256" key="4">
    <source>
        <dbReference type="ARBA" id="ARBA00013213"/>
    </source>
</evidence>
<keyword evidence="8 12" id="KW-0560">Oxidoreductase</keyword>
<dbReference type="Proteomes" id="UP000438120">
    <property type="component" value="Unassembled WGS sequence"/>
</dbReference>
<dbReference type="UniPathway" id="UPA00050">
    <property type="reaction ID" value="UER00063"/>
</dbReference>
<comment type="catalytic activity">
    <reaction evidence="11">
        <text>L-homoserine + NADP(+) = L-aspartate 4-semialdehyde + NADPH + H(+)</text>
        <dbReference type="Rhea" id="RHEA:15761"/>
        <dbReference type="ChEBI" id="CHEBI:15378"/>
        <dbReference type="ChEBI" id="CHEBI:57476"/>
        <dbReference type="ChEBI" id="CHEBI:57783"/>
        <dbReference type="ChEBI" id="CHEBI:58349"/>
        <dbReference type="ChEBI" id="CHEBI:537519"/>
        <dbReference type="EC" id="1.1.1.3"/>
    </reaction>
    <physiologicalReaction direction="right-to-left" evidence="11">
        <dbReference type="Rhea" id="RHEA:15763"/>
    </physiologicalReaction>
</comment>
<evidence type="ECO:0000256" key="15">
    <source>
        <dbReference type="RuleBase" id="RU000579"/>
    </source>
</evidence>
<dbReference type="GO" id="GO:0004412">
    <property type="term" value="F:homoserine dehydrogenase activity"/>
    <property type="evidence" value="ECO:0007669"/>
    <property type="project" value="UniProtKB-EC"/>
</dbReference>
<keyword evidence="12 14" id="KW-0521">NADP</keyword>
<dbReference type="Gene3D" id="3.30.70.260">
    <property type="match status" value="1"/>
</dbReference>
<comment type="similarity">
    <text evidence="3 12 16">Belongs to the homoserine dehydrogenase family.</text>
</comment>
<dbReference type="PROSITE" id="PS01042">
    <property type="entry name" value="HOMOSER_DHGENASE"/>
    <property type="match status" value="1"/>
</dbReference>
<dbReference type="PANTHER" id="PTHR43331">
    <property type="entry name" value="HOMOSERINE DEHYDROGENASE"/>
    <property type="match status" value="1"/>
</dbReference>
<keyword evidence="7 12" id="KW-0791">Threonine biosynthesis</keyword>
<dbReference type="Gene3D" id="3.30.360.10">
    <property type="entry name" value="Dihydrodipicolinate Reductase, domain 2"/>
    <property type="match status" value="1"/>
</dbReference>
<feature type="binding site" evidence="14">
    <location>
        <begin position="7"/>
        <end position="12"/>
    </location>
    <ligand>
        <name>NADP(+)</name>
        <dbReference type="ChEBI" id="CHEBI:58349"/>
    </ligand>
</feature>
<dbReference type="FunFam" id="3.30.360.10:FF:000005">
    <property type="entry name" value="Homoserine dehydrogenase"/>
    <property type="match status" value="1"/>
</dbReference>
<keyword evidence="9" id="KW-0915">Sodium</keyword>
<feature type="binding site" evidence="14">
    <location>
        <position position="179"/>
    </location>
    <ligand>
        <name>L-homoserine</name>
        <dbReference type="ChEBI" id="CHEBI:57476"/>
    </ligand>
</feature>
<evidence type="ECO:0000313" key="20">
    <source>
        <dbReference type="Proteomes" id="UP000438120"/>
    </source>
</evidence>
<evidence type="ECO:0000256" key="9">
    <source>
        <dbReference type="ARBA" id="ARBA00023053"/>
    </source>
</evidence>
<evidence type="ECO:0000259" key="18">
    <source>
        <dbReference type="Pfam" id="PF03447"/>
    </source>
</evidence>
<evidence type="ECO:0000256" key="14">
    <source>
        <dbReference type="PIRSR" id="PIRSR036497-2"/>
    </source>
</evidence>
<feature type="domain" description="Homoserine dehydrogenase catalytic" evidence="17">
    <location>
        <begin position="126"/>
        <end position="304"/>
    </location>
</feature>
<keyword evidence="20" id="KW-1185">Reference proteome</keyword>
<comment type="caution">
    <text evidence="19">The sequence shown here is derived from an EMBL/GenBank/DDBJ whole genome shotgun (WGS) entry which is preliminary data.</text>
</comment>
<dbReference type="InterPro" id="IPR001342">
    <property type="entry name" value="HDH_cat"/>
</dbReference>
<organism evidence="19 20">
    <name type="scientific">Lactobacillus porci</name>
    <dbReference type="NCBI Taxonomy" id="2012477"/>
    <lineage>
        <taxon>Bacteria</taxon>
        <taxon>Bacillati</taxon>
        <taxon>Bacillota</taxon>
        <taxon>Bacilli</taxon>
        <taxon>Lactobacillales</taxon>
        <taxon>Lactobacillaceae</taxon>
        <taxon>Lactobacillus</taxon>
    </lineage>
</organism>
<comment type="pathway">
    <text evidence="2 15">Amino-acid biosynthesis; L-methionine biosynthesis via de novo pathway; L-homoserine from L-aspartate: step 3/3.</text>
</comment>
<evidence type="ECO:0000259" key="17">
    <source>
        <dbReference type="Pfam" id="PF00742"/>
    </source>
</evidence>
<evidence type="ECO:0000256" key="2">
    <source>
        <dbReference type="ARBA" id="ARBA00005062"/>
    </source>
</evidence>
<dbReference type="Pfam" id="PF00742">
    <property type="entry name" value="Homoserine_dh"/>
    <property type="match status" value="1"/>
</dbReference>